<accession>S3CEL3</accession>
<dbReference type="OrthoDB" id="419770at2759"/>
<dbReference type="Proteomes" id="UP000016923">
    <property type="component" value="Unassembled WGS sequence"/>
</dbReference>
<feature type="region of interest" description="Disordered" evidence="1">
    <location>
        <begin position="686"/>
        <end position="721"/>
    </location>
</feature>
<feature type="region of interest" description="Disordered" evidence="1">
    <location>
        <begin position="627"/>
        <end position="673"/>
    </location>
</feature>
<feature type="compositionally biased region" description="Basic and acidic residues" evidence="1">
    <location>
        <begin position="703"/>
        <end position="714"/>
    </location>
</feature>
<feature type="region of interest" description="Disordered" evidence="1">
    <location>
        <begin position="1"/>
        <end position="60"/>
    </location>
</feature>
<feature type="compositionally biased region" description="Basic residues" evidence="1">
    <location>
        <begin position="43"/>
        <end position="52"/>
    </location>
</feature>
<name>S3CEL3_OPHP1</name>
<organism evidence="2 3">
    <name type="scientific">Ophiostoma piceae (strain UAMH 11346)</name>
    <name type="common">Sap stain fungus</name>
    <dbReference type="NCBI Taxonomy" id="1262450"/>
    <lineage>
        <taxon>Eukaryota</taxon>
        <taxon>Fungi</taxon>
        <taxon>Dikarya</taxon>
        <taxon>Ascomycota</taxon>
        <taxon>Pezizomycotina</taxon>
        <taxon>Sordariomycetes</taxon>
        <taxon>Sordariomycetidae</taxon>
        <taxon>Ophiostomatales</taxon>
        <taxon>Ophiostomataceae</taxon>
        <taxon>Ophiostoma</taxon>
    </lineage>
</organism>
<feature type="compositionally biased region" description="Polar residues" evidence="1">
    <location>
        <begin position="372"/>
        <end position="387"/>
    </location>
</feature>
<feature type="region of interest" description="Disordered" evidence="1">
    <location>
        <begin position="242"/>
        <end position="262"/>
    </location>
</feature>
<dbReference type="HOGENOM" id="CLU_012261_1_0_1"/>
<feature type="region of interest" description="Disordered" evidence="1">
    <location>
        <begin position="576"/>
        <end position="595"/>
    </location>
</feature>
<dbReference type="STRING" id="1262450.S3CEL3"/>
<feature type="region of interest" description="Disordered" evidence="1">
    <location>
        <begin position="201"/>
        <end position="220"/>
    </location>
</feature>
<dbReference type="AlphaFoldDB" id="S3CEL3"/>
<feature type="compositionally biased region" description="Low complexity" evidence="1">
    <location>
        <begin position="355"/>
        <end position="371"/>
    </location>
</feature>
<dbReference type="VEuPathDB" id="FungiDB:F503_06272"/>
<sequence>MSAPFAGLAAGLSAGAPRTPEPGASFATTRNDAPPLSPPSPPRRMRLKRRAAPHLSAPTQNFLASVAAADVPIPSIEVPDYDEQFTGMLGLQQHQQLQQPQHLQAQNPHQSLFAIENMDTNFLSVKSRTFSPPKTPAPEVATSASASSPSRYPDWSIDSVFSSSAESSPDPECGSSSRPSTARSTQTSSSSLFSRFSQLSDDDHCLSPEEDAPSKFKFGPTSHLHELRRNSASGGTFASSSLAVADGDNASSNQRRRARKPALTKAMSAHLWATYILYLQDPKVTPFRVGKSCVPPHGVLLRVAREAKRSWKGAKAMARASSNSTSKASSGAAVPEEPLSYTASANVPAVTVSSADSADTAGAARDGAASTKSGSSTPTATDSTANGTYMEWPFTNAATRAHLRELCRQKAATPGSGARGLQYMSRSPTPFTQAAATAATRPRNMHVAPGVSNETSFNAPINASSNAPVNARSHAPSGLTAFPSSSFGTKDMAISLVLSTSETMQPHGPLAQLTRVGRDRAYSSFNATNSYNPQSSRSSHRSHRSLGSHLYHPSGPPPSIDASIAAAMNIVSSSAPNGEGFNPAPATEVSGESSFAERRRLGSPFTARSYGPSSSSSLAAVLGLPTTNTRQPHTVGPRRSLQSPVRISRTSTQKTRRTKHLSQDLRRRPGLGTDFFTEPSAFSSFGFPLGPNEDNPSNANTAHNDDPFSPRTERMPSLVSSSSAPQLSLVAAAASRVSETLMDDAETAFPELTQTAAPTMRSLGDLNMDSGPFGGSLLDATAQPPARLGSPFGLPETNTSFSFPNRLFQSTADLDMAPVSRPFATVQRIAQPKSTAGRTDLASRLAYLDQRLREINNRGGNTRRSDSPA</sequence>
<evidence type="ECO:0000256" key="1">
    <source>
        <dbReference type="SAM" id="MobiDB-lite"/>
    </source>
</evidence>
<dbReference type="EMBL" id="KE148159">
    <property type="protein sequence ID" value="EPE04723.1"/>
    <property type="molecule type" value="Genomic_DNA"/>
</dbReference>
<dbReference type="OMA" id="QILNMPF"/>
<feature type="region of interest" description="Disordered" evidence="1">
    <location>
        <begin position="524"/>
        <end position="560"/>
    </location>
</feature>
<feature type="region of interest" description="Disordered" evidence="1">
    <location>
        <begin position="126"/>
        <end position="193"/>
    </location>
</feature>
<proteinExistence type="predicted"/>
<protein>
    <submittedName>
        <fullName evidence="2">Uncharacterized protein</fullName>
    </submittedName>
</protein>
<feature type="compositionally biased region" description="Low complexity" evidence="1">
    <location>
        <begin position="318"/>
        <end position="333"/>
    </location>
</feature>
<evidence type="ECO:0000313" key="3">
    <source>
        <dbReference type="Proteomes" id="UP000016923"/>
    </source>
</evidence>
<dbReference type="eggNOG" id="ENOG502S08D">
    <property type="taxonomic scope" value="Eukaryota"/>
</dbReference>
<feature type="region of interest" description="Disordered" evidence="1">
    <location>
        <begin position="315"/>
        <end position="334"/>
    </location>
</feature>
<feature type="compositionally biased region" description="Polar residues" evidence="1">
    <location>
        <begin position="524"/>
        <end position="534"/>
    </location>
</feature>
<feature type="compositionally biased region" description="Low complexity" evidence="1">
    <location>
        <begin position="1"/>
        <end position="17"/>
    </location>
</feature>
<feature type="compositionally biased region" description="Low complexity" evidence="1">
    <location>
        <begin position="175"/>
        <end position="193"/>
    </location>
</feature>
<reference evidence="2 3" key="1">
    <citation type="journal article" date="2013" name="BMC Genomics">
        <title>The genome and transcriptome of the pine saprophyte Ophiostoma piceae, and a comparison with the bark beetle-associated pine pathogen Grosmannia clavigera.</title>
        <authorList>
            <person name="Haridas S."/>
            <person name="Wang Y."/>
            <person name="Lim L."/>
            <person name="Massoumi Alamouti S."/>
            <person name="Jackman S."/>
            <person name="Docking R."/>
            <person name="Robertson G."/>
            <person name="Birol I."/>
            <person name="Bohlmann J."/>
            <person name="Breuil C."/>
        </authorList>
    </citation>
    <scope>NUCLEOTIDE SEQUENCE [LARGE SCALE GENOMIC DNA]</scope>
    <source>
        <strain evidence="2 3">UAMH 11346</strain>
    </source>
</reference>
<feature type="region of interest" description="Disordered" evidence="1">
    <location>
        <begin position="355"/>
        <end position="388"/>
    </location>
</feature>
<evidence type="ECO:0000313" key="2">
    <source>
        <dbReference type="EMBL" id="EPE04723.1"/>
    </source>
</evidence>
<gene>
    <name evidence="2" type="ORF">F503_06272</name>
</gene>
<keyword evidence="3" id="KW-1185">Reference proteome</keyword>